<dbReference type="InterPro" id="IPR052184">
    <property type="entry name" value="SDR_enzymes"/>
</dbReference>
<dbReference type="OrthoDB" id="2102561at2759"/>
<dbReference type="CDD" id="cd05325">
    <property type="entry name" value="carb_red_sniffer_like_SDR_c"/>
    <property type="match status" value="1"/>
</dbReference>
<evidence type="ECO:0000313" key="2">
    <source>
        <dbReference type="Proteomes" id="UP000769157"/>
    </source>
</evidence>
<keyword evidence="2" id="KW-1185">Reference proteome</keyword>
<dbReference type="AlphaFoldDB" id="A0A9P8NYB1"/>
<evidence type="ECO:0000313" key="1">
    <source>
        <dbReference type="EMBL" id="KAH3661437.1"/>
    </source>
</evidence>
<dbReference type="PANTHER" id="PTHR45458">
    <property type="entry name" value="SHORT-CHAIN DEHYDROGENASE/REDUCTASE SDR"/>
    <property type="match status" value="1"/>
</dbReference>
<dbReference type="InterPro" id="IPR036291">
    <property type="entry name" value="NAD(P)-bd_dom_sf"/>
</dbReference>
<proteinExistence type="predicted"/>
<comment type="caution">
    <text evidence="1">The sequence shown here is derived from an EMBL/GenBank/DDBJ whole genome shotgun (WGS) entry which is preliminary data.</text>
</comment>
<reference evidence="1" key="1">
    <citation type="journal article" date="2021" name="Open Biol.">
        <title>Shared evolutionary footprints suggest mitochondrial oxidative damage underlies multiple complex I losses in fungi.</title>
        <authorList>
            <person name="Schikora-Tamarit M.A."/>
            <person name="Marcet-Houben M."/>
            <person name="Nosek J."/>
            <person name="Gabaldon T."/>
        </authorList>
    </citation>
    <scope>NUCLEOTIDE SEQUENCE</scope>
    <source>
        <strain evidence="1">CBS6075</strain>
    </source>
</reference>
<name>A0A9P8NYB1_9ASCO</name>
<organism evidence="1 2">
    <name type="scientific">Ogataea philodendri</name>
    <dbReference type="NCBI Taxonomy" id="1378263"/>
    <lineage>
        <taxon>Eukaryota</taxon>
        <taxon>Fungi</taxon>
        <taxon>Dikarya</taxon>
        <taxon>Ascomycota</taxon>
        <taxon>Saccharomycotina</taxon>
        <taxon>Pichiomycetes</taxon>
        <taxon>Pichiales</taxon>
        <taxon>Pichiaceae</taxon>
        <taxon>Ogataea</taxon>
    </lineage>
</organism>
<sequence>MSTTYLITGATRGIGIELAKQLSENESNHVIGTYRSDSSAKQLFELASKRKNVDTVKLDVSDEASIKLLPKQLDAITSKLDIVIFNAAIADSYIPILKTPLSVWQEHFQTNTFGPVLIFQQVYPYLKKSDHPAAHFISSVAGSIGYELPFQVGAYGASKAALNYIVKKIGEQHPELVTSMLHPGMVETTMGRYGFDTFNALSEDSKPVVEDGTTVSPALSATRIIQAIEDPATNGKFIDVADRSVIPF</sequence>
<protein>
    <recommendedName>
        <fullName evidence="3">NAD(P)-binding protein</fullName>
    </recommendedName>
</protein>
<dbReference type="GeneID" id="70238808"/>
<evidence type="ECO:0008006" key="3">
    <source>
        <dbReference type="Google" id="ProtNLM"/>
    </source>
</evidence>
<dbReference type="PANTHER" id="PTHR45458:SF1">
    <property type="entry name" value="SHORT CHAIN DEHYDROGENASE"/>
    <property type="match status" value="1"/>
</dbReference>
<dbReference type="Proteomes" id="UP000769157">
    <property type="component" value="Unassembled WGS sequence"/>
</dbReference>
<dbReference type="Pfam" id="PF00106">
    <property type="entry name" value="adh_short"/>
    <property type="match status" value="1"/>
</dbReference>
<dbReference type="EMBL" id="JAEUBE010000487">
    <property type="protein sequence ID" value="KAH3661437.1"/>
    <property type="molecule type" value="Genomic_DNA"/>
</dbReference>
<dbReference type="SUPFAM" id="SSF51735">
    <property type="entry name" value="NAD(P)-binding Rossmann-fold domains"/>
    <property type="match status" value="1"/>
</dbReference>
<dbReference type="Gene3D" id="3.40.50.720">
    <property type="entry name" value="NAD(P)-binding Rossmann-like Domain"/>
    <property type="match status" value="1"/>
</dbReference>
<reference evidence="1" key="2">
    <citation type="submission" date="2021-01" db="EMBL/GenBank/DDBJ databases">
        <authorList>
            <person name="Schikora-Tamarit M.A."/>
        </authorList>
    </citation>
    <scope>NUCLEOTIDE SEQUENCE</scope>
    <source>
        <strain evidence="1">CBS6075</strain>
    </source>
</reference>
<dbReference type="GO" id="GO:0016616">
    <property type="term" value="F:oxidoreductase activity, acting on the CH-OH group of donors, NAD or NADP as acceptor"/>
    <property type="evidence" value="ECO:0007669"/>
    <property type="project" value="TreeGrafter"/>
</dbReference>
<dbReference type="RefSeq" id="XP_046058561.1">
    <property type="nucleotide sequence ID" value="XM_046208174.1"/>
</dbReference>
<accession>A0A9P8NYB1</accession>
<gene>
    <name evidence="1" type="ORF">OGAPHI_006844</name>
</gene>
<dbReference type="InterPro" id="IPR002347">
    <property type="entry name" value="SDR_fam"/>
</dbReference>
<dbReference type="PRINTS" id="PR00081">
    <property type="entry name" value="GDHRDH"/>
</dbReference>